<keyword evidence="4" id="KW-0812">Transmembrane</keyword>
<dbReference type="AlphaFoldDB" id="A0A8J9V9Z2"/>
<dbReference type="PANTHER" id="PTHR14002">
    <property type="entry name" value="ENDOGLIN/TGF-BETA RECEPTOR TYPE III"/>
    <property type="match status" value="1"/>
</dbReference>
<dbReference type="InterPro" id="IPR042235">
    <property type="entry name" value="ZP-C_dom"/>
</dbReference>
<evidence type="ECO:0000256" key="4">
    <source>
        <dbReference type="SAM" id="Phobius"/>
    </source>
</evidence>
<keyword evidence="2" id="KW-1015">Disulfide bond</keyword>
<dbReference type="InterPro" id="IPR055355">
    <property type="entry name" value="ZP-C"/>
</dbReference>
<evidence type="ECO:0000313" key="6">
    <source>
        <dbReference type="EMBL" id="CAH1232474.1"/>
    </source>
</evidence>
<feature type="transmembrane region" description="Helical" evidence="4">
    <location>
        <begin position="938"/>
        <end position="960"/>
    </location>
</feature>
<dbReference type="Gene3D" id="2.60.40.4100">
    <property type="entry name" value="Zona pellucida, ZP-C domain"/>
    <property type="match status" value="1"/>
</dbReference>
<keyword evidence="4" id="KW-1133">Transmembrane helix</keyword>
<evidence type="ECO:0000256" key="3">
    <source>
        <dbReference type="ARBA" id="ARBA00023180"/>
    </source>
</evidence>
<dbReference type="PRINTS" id="PR00023">
    <property type="entry name" value="ZPELLUCIDA"/>
</dbReference>
<evidence type="ECO:0000256" key="2">
    <source>
        <dbReference type="ARBA" id="ARBA00023157"/>
    </source>
</evidence>
<protein>
    <submittedName>
        <fullName evidence="6">CUZD1 protein</fullName>
    </submittedName>
</protein>
<evidence type="ECO:0000313" key="7">
    <source>
        <dbReference type="Proteomes" id="UP000838412"/>
    </source>
</evidence>
<dbReference type="InterPro" id="IPR055356">
    <property type="entry name" value="ZP-N"/>
</dbReference>
<dbReference type="Pfam" id="PF00100">
    <property type="entry name" value="Zona_pellucida"/>
    <property type="match status" value="1"/>
</dbReference>
<proteinExistence type="predicted"/>
<dbReference type="InterPro" id="IPR048290">
    <property type="entry name" value="ZP_chr"/>
</dbReference>
<organism evidence="6 7">
    <name type="scientific">Branchiostoma lanceolatum</name>
    <name type="common">Common lancelet</name>
    <name type="synonym">Amphioxus lanceolatum</name>
    <dbReference type="NCBI Taxonomy" id="7740"/>
    <lineage>
        <taxon>Eukaryota</taxon>
        <taxon>Metazoa</taxon>
        <taxon>Chordata</taxon>
        <taxon>Cephalochordata</taxon>
        <taxon>Leptocardii</taxon>
        <taxon>Amphioxiformes</taxon>
        <taxon>Branchiostomatidae</taxon>
        <taxon>Branchiostoma</taxon>
    </lineage>
</organism>
<evidence type="ECO:0000259" key="5">
    <source>
        <dbReference type="SMART" id="SM00241"/>
    </source>
</evidence>
<keyword evidence="4" id="KW-0472">Membrane</keyword>
<gene>
    <name evidence="6" type="primary">CUZD1</name>
    <name evidence="6" type="ORF">BLAG_LOCUS1593</name>
</gene>
<reference evidence="6" key="1">
    <citation type="submission" date="2022-01" db="EMBL/GenBank/DDBJ databases">
        <authorList>
            <person name="Braso-Vives M."/>
        </authorList>
    </citation>
    <scope>NUCLEOTIDE SEQUENCE</scope>
</reference>
<keyword evidence="7" id="KW-1185">Reference proteome</keyword>
<name>A0A8J9V9Z2_BRALA</name>
<dbReference type="Gene3D" id="2.60.40.3210">
    <property type="entry name" value="Zona pellucida, ZP-N domain"/>
    <property type="match status" value="1"/>
</dbReference>
<dbReference type="SMART" id="SM00241">
    <property type="entry name" value="ZP"/>
    <property type="match status" value="1"/>
</dbReference>
<feature type="domain" description="ZP" evidence="5">
    <location>
        <begin position="637"/>
        <end position="878"/>
    </location>
</feature>
<dbReference type="Proteomes" id="UP000838412">
    <property type="component" value="Chromosome 1"/>
</dbReference>
<dbReference type="Pfam" id="PF23344">
    <property type="entry name" value="ZP-N"/>
    <property type="match status" value="1"/>
</dbReference>
<dbReference type="PANTHER" id="PTHR14002:SF43">
    <property type="entry name" value="DELTA-LIKE PROTEIN"/>
    <property type="match status" value="1"/>
</dbReference>
<accession>A0A8J9V9Z2</accession>
<dbReference type="EMBL" id="OV696686">
    <property type="protein sequence ID" value="CAH1232474.1"/>
    <property type="molecule type" value="Genomic_DNA"/>
</dbReference>
<sequence length="982" mass="104859">MFSDTACYLNARARMLRCLKTPVKVPYLAVETAWRFIPGQTATAAVPSIMTSIQSVLVFSLASIFVIPFAEGSHFRGGTISWLPLGTPTETQAFFRFSLGWKKTSATGTGCDVAALQGGTLVSTNEDPWECLSGCASSGTVFLANQDYYCTEFNVGQNWAKASNGFSHDFRDTADTYVVGYESCCWLQIQNQATGVFHNPLISMRTTVDLGFRSDTGASNFPPVAGMQSTFRVTNGCLGPTRPAGDLGVADVDGDTVKCRFAQGAEECGEACDQFPGLVLNEDCTYTYSGPSSITISSGTSLFFVVAVMIEDFPVQTIFRHNLEVPTTQALSSVPLQFLIEVKNDPGIVCGSEPVLTGSTPAVDTCLPIPDSVEYTMTVEAQPVAPATISEINLLGPRGMTKSALTATGDVSSTTITWTPTPAQLGPFIVCFYAEDSNAQQSERRCVSLIVGGSITPPAVDAPTLIPTPGTAPTDYPCDAALRFSATFDQMVLPPTADAFITFYDSTNAEFYKHNTKIPDGQAAPSQSNTYVFDVPANTFLPLATYTIAMDTGAVEGITGCGAGAGVQSDAYEAAGGTWSFTCKFYVPAPVTTAAPAPATTAAGVTPGATPGATPRVVGTPPTGTLPTMPVTAIVVTCSPTSITVTIPLSEISGVNAADIRFRSDPCLPVVSGDSVSITSGLQECGTIMTTQGDELVYENDIRTEFSGSVIRGNSVDGKVECAYDSNTVVTGKRFSALMGSIFGRRSSGQFEFNFDFYTDNTFSTAFTSYPVSYHPNEEMFIGVHLVSDSTDLVLFADNCRATAGAEWDSTPSYTIRENGCNVDPLLTWYEPADAGRASREENFGIVVFRFQQQSTLYIHCEVVVCAAADASSYCATAPTLCAAGRKRRDSDVVDKEHRFEVTSGPVKIIRDDWGQSKKGQANNNWKETFSAVVSPPVLGVLMVCLGVIFLSAAVSCYYLRRYQQLYATVFETDHLKPSILS</sequence>
<dbReference type="OrthoDB" id="10063988at2759"/>
<dbReference type="InterPro" id="IPR001507">
    <property type="entry name" value="ZP_dom"/>
</dbReference>
<keyword evidence="3" id="KW-0325">Glycoprotein</keyword>
<evidence type="ECO:0000256" key="1">
    <source>
        <dbReference type="ARBA" id="ARBA00022729"/>
    </source>
</evidence>
<keyword evidence="1" id="KW-0732">Signal</keyword>